<organism evidence="1 2">
    <name type="scientific">Caerostris darwini</name>
    <dbReference type="NCBI Taxonomy" id="1538125"/>
    <lineage>
        <taxon>Eukaryota</taxon>
        <taxon>Metazoa</taxon>
        <taxon>Ecdysozoa</taxon>
        <taxon>Arthropoda</taxon>
        <taxon>Chelicerata</taxon>
        <taxon>Arachnida</taxon>
        <taxon>Araneae</taxon>
        <taxon>Araneomorphae</taxon>
        <taxon>Entelegynae</taxon>
        <taxon>Araneoidea</taxon>
        <taxon>Araneidae</taxon>
        <taxon>Caerostris</taxon>
    </lineage>
</organism>
<proteinExistence type="predicted"/>
<dbReference type="Proteomes" id="UP001054837">
    <property type="component" value="Unassembled WGS sequence"/>
</dbReference>
<evidence type="ECO:0000313" key="1">
    <source>
        <dbReference type="EMBL" id="GIY72943.1"/>
    </source>
</evidence>
<protein>
    <submittedName>
        <fullName evidence="1">Uncharacterized protein</fullName>
    </submittedName>
</protein>
<sequence>MDVDCKSRLHKHRWMLIVNPDCMVIFKSLVPVVTLKRARGSFVLARVRSGKGWAWVAITTTENRCYWANCYFKVRTYPRKPFAAVDTGRISSVSPPDFKVRGASSPRISRLVCFLQKIRILRVLRTLLKIDGRNV</sequence>
<dbReference type="EMBL" id="BPLQ01013532">
    <property type="protein sequence ID" value="GIY72943.1"/>
    <property type="molecule type" value="Genomic_DNA"/>
</dbReference>
<gene>
    <name evidence="1" type="ORF">CDAR_277541</name>
</gene>
<reference evidence="1 2" key="1">
    <citation type="submission" date="2021-06" db="EMBL/GenBank/DDBJ databases">
        <title>Caerostris darwini draft genome.</title>
        <authorList>
            <person name="Kono N."/>
            <person name="Arakawa K."/>
        </authorList>
    </citation>
    <scope>NUCLEOTIDE SEQUENCE [LARGE SCALE GENOMIC DNA]</scope>
</reference>
<accession>A0AAV4VSF3</accession>
<evidence type="ECO:0000313" key="2">
    <source>
        <dbReference type="Proteomes" id="UP001054837"/>
    </source>
</evidence>
<dbReference type="AlphaFoldDB" id="A0AAV4VSF3"/>
<comment type="caution">
    <text evidence="1">The sequence shown here is derived from an EMBL/GenBank/DDBJ whole genome shotgun (WGS) entry which is preliminary data.</text>
</comment>
<keyword evidence="2" id="KW-1185">Reference proteome</keyword>
<name>A0AAV4VSF3_9ARAC</name>